<dbReference type="InterPro" id="IPR001343">
    <property type="entry name" value="Hemolysn_Ca-bd"/>
</dbReference>
<comment type="caution">
    <text evidence="5">The sequence shown here is derived from an EMBL/GenBank/DDBJ whole genome shotgun (WGS) entry which is preliminary data.</text>
</comment>
<evidence type="ECO:0000313" key="5">
    <source>
        <dbReference type="EMBL" id="MDA0165274.1"/>
    </source>
</evidence>
<dbReference type="InterPro" id="IPR050557">
    <property type="entry name" value="RTX_toxin/Mannuronan_C5-epim"/>
</dbReference>
<dbReference type="PANTHER" id="PTHR38340:SF1">
    <property type="entry name" value="S-LAYER PROTEIN"/>
    <property type="match status" value="1"/>
</dbReference>
<dbReference type="PROSITE" id="PS00330">
    <property type="entry name" value="HEMOLYSIN_CALCIUM"/>
    <property type="match status" value="1"/>
</dbReference>
<evidence type="ECO:0008006" key="7">
    <source>
        <dbReference type="Google" id="ProtNLM"/>
    </source>
</evidence>
<evidence type="ECO:0000256" key="4">
    <source>
        <dbReference type="SAM" id="SignalP"/>
    </source>
</evidence>
<evidence type="ECO:0000256" key="2">
    <source>
        <dbReference type="ARBA" id="ARBA00022525"/>
    </source>
</evidence>
<sequence>MKPRIRTTPPRIAALALAAGVAALALPGAASAAVTPQFANGTLTIDSDNASDNITLTVNGAGLITHNFPVTGQVGVGIEDNTDFDPGAGKVTVPSNGTANLVVNGGGGNDNINVQAPSFAGSPALNGGEGDDIILGTGVADTIDGGDGNDRITGFRGNETIVGGNGNDVTIWANGDGNDTNQAGPGVDETLITEGNADDVNAITQVGAAVHFARTNAPFTVDSIDTEKLTLTSFSGNDTLTTAAGVAIGMNIDAGPGDDTITTGAGPDRILGDRGNDTLNGAGGDDTIVWTNGDGNDVMNGDAGFDVIENDLGNADDNSFIKLENGRVRYDRTNAPFNLSIGSAELMQLNTFGGNDTLHTAQDVTMNLDVNGGSGNDVLDGSLGNDRLDGGDGDDTLATRDAKADFVVGGAGADTALVDNLDAVAGDVETVESVGGAPAPPPAPNPGPAAGAASLSKTAKVAKGVAQVKVSCPAGTAGCKGSVALFSSGAIKVGPLKAKLELGRANYTVGAGQSKTIKVKLASGTAKLAKKKKLAVTARVVSDGAGERSSKLTLSF</sequence>
<feature type="signal peptide" evidence="4">
    <location>
        <begin position="1"/>
        <end position="32"/>
    </location>
</feature>
<keyword evidence="6" id="KW-1185">Reference proteome</keyword>
<dbReference type="GO" id="GO:0005576">
    <property type="term" value="C:extracellular region"/>
    <property type="evidence" value="ECO:0007669"/>
    <property type="project" value="UniProtKB-SubCell"/>
</dbReference>
<evidence type="ECO:0000256" key="1">
    <source>
        <dbReference type="ARBA" id="ARBA00004613"/>
    </source>
</evidence>
<keyword evidence="2" id="KW-0964">Secreted</keyword>
<proteinExistence type="predicted"/>
<dbReference type="Pfam" id="PF00353">
    <property type="entry name" value="HemolysinCabind"/>
    <property type="match status" value="5"/>
</dbReference>
<comment type="subcellular location">
    <subcellularLocation>
        <location evidence="1">Secreted</location>
    </subcellularLocation>
</comment>
<dbReference type="Gene3D" id="2.150.10.10">
    <property type="entry name" value="Serralysin-like metalloprotease, C-terminal"/>
    <property type="match status" value="3"/>
</dbReference>
<dbReference type="Proteomes" id="UP001149140">
    <property type="component" value="Unassembled WGS sequence"/>
</dbReference>
<accession>A0A9X3MYU5</accession>
<dbReference type="GO" id="GO:0005509">
    <property type="term" value="F:calcium ion binding"/>
    <property type="evidence" value="ECO:0007669"/>
    <property type="project" value="InterPro"/>
</dbReference>
<evidence type="ECO:0000313" key="6">
    <source>
        <dbReference type="Proteomes" id="UP001149140"/>
    </source>
</evidence>
<dbReference type="PANTHER" id="PTHR38340">
    <property type="entry name" value="S-LAYER PROTEIN"/>
    <property type="match status" value="1"/>
</dbReference>
<feature type="region of interest" description="Disordered" evidence="3">
    <location>
        <begin position="432"/>
        <end position="452"/>
    </location>
</feature>
<dbReference type="RefSeq" id="WP_270044531.1">
    <property type="nucleotide sequence ID" value="NZ_JAPDOD010000044.1"/>
</dbReference>
<dbReference type="AlphaFoldDB" id="A0A9X3MYU5"/>
<evidence type="ECO:0000256" key="3">
    <source>
        <dbReference type="SAM" id="MobiDB-lite"/>
    </source>
</evidence>
<feature type="chain" id="PRO_5040763044" description="Calcium-binding protein" evidence="4">
    <location>
        <begin position="33"/>
        <end position="556"/>
    </location>
</feature>
<dbReference type="InterPro" id="IPR018511">
    <property type="entry name" value="Hemolysin-typ_Ca-bd_CS"/>
</dbReference>
<keyword evidence="4" id="KW-0732">Signal</keyword>
<organism evidence="5 6">
    <name type="scientific">Solirubrobacter ginsenosidimutans</name>
    <dbReference type="NCBI Taxonomy" id="490573"/>
    <lineage>
        <taxon>Bacteria</taxon>
        <taxon>Bacillati</taxon>
        <taxon>Actinomycetota</taxon>
        <taxon>Thermoleophilia</taxon>
        <taxon>Solirubrobacterales</taxon>
        <taxon>Solirubrobacteraceae</taxon>
        <taxon>Solirubrobacter</taxon>
    </lineage>
</organism>
<dbReference type="PRINTS" id="PR00313">
    <property type="entry name" value="CABNDNGRPT"/>
</dbReference>
<dbReference type="InterPro" id="IPR011049">
    <property type="entry name" value="Serralysin-like_metalloprot_C"/>
</dbReference>
<gene>
    <name evidence="5" type="ORF">OM076_33710</name>
</gene>
<name>A0A9X3MYU5_9ACTN</name>
<dbReference type="SUPFAM" id="SSF51120">
    <property type="entry name" value="beta-Roll"/>
    <property type="match status" value="2"/>
</dbReference>
<reference evidence="5" key="1">
    <citation type="submission" date="2022-10" db="EMBL/GenBank/DDBJ databases">
        <title>The WGS of Solirubrobacter ginsenosidimutans DSM 21036.</title>
        <authorList>
            <person name="Jiang Z."/>
        </authorList>
    </citation>
    <scope>NUCLEOTIDE SEQUENCE</scope>
    <source>
        <strain evidence="5">DSM 21036</strain>
    </source>
</reference>
<feature type="compositionally biased region" description="Pro residues" evidence="3">
    <location>
        <begin position="438"/>
        <end position="447"/>
    </location>
</feature>
<protein>
    <recommendedName>
        <fullName evidence="7">Calcium-binding protein</fullName>
    </recommendedName>
</protein>
<dbReference type="EMBL" id="JAPDOD010000044">
    <property type="protein sequence ID" value="MDA0165274.1"/>
    <property type="molecule type" value="Genomic_DNA"/>
</dbReference>